<feature type="transmembrane region" description="Helical" evidence="7">
    <location>
        <begin position="322"/>
        <end position="342"/>
    </location>
</feature>
<dbReference type="InterPro" id="IPR029058">
    <property type="entry name" value="AB_hydrolase_fold"/>
</dbReference>
<dbReference type="Proteomes" id="UP000799772">
    <property type="component" value="Unassembled WGS sequence"/>
</dbReference>
<comment type="caution">
    <text evidence="8">The sequence shown here is derived from an EMBL/GenBank/DDBJ whole genome shotgun (WGS) entry which is preliminary data.</text>
</comment>
<dbReference type="Pfam" id="PF05277">
    <property type="entry name" value="DUF726"/>
    <property type="match status" value="1"/>
</dbReference>
<feature type="region of interest" description="Disordered" evidence="6">
    <location>
        <begin position="639"/>
        <end position="688"/>
    </location>
</feature>
<keyword evidence="3 7" id="KW-0812">Transmembrane</keyword>
<keyword evidence="5 7" id="KW-0472">Membrane</keyword>
<accession>A0A9P4ID35</accession>
<feature type="compositionally biased region" description="Polar residues" evidence="6">
    <location>
        <begin position="702"/>
        <end position="721"/>
    </location>
</feature>
<evidence type="ECO:0000256" key="7">
    <source>
        <dbReference type="SAM" id="Phobius"/>
    </source>
</evidence>
<evidence type="ECO:0000256" key="6">
    <source>
        <dbReference type="SAM" id="MobiDB-lite"/>
    </source>
</evidence>
<dbReference type="PANTHER" id="PTHR17920:SF22">
    <property type="entry name" value="DUF726 DOMAIN PROTEIN (AFU_ORTHOLOGUE AFUA_2G12860)"/>
    <property type="match status" value="1"/>
</dbReference>
<feature type="compositionally biased region" description="Basic and acidic residues" evidence="6">
    <location>
        <begin position="673"/>
        <end position="686"/>
    </location>
</feature>
<evidence type="ECO:0000313" key="8">
    <source>
        <dbReference type="EMBL" id="KAF2096332.1"/>
    </source>
</evidence>
<protein>
    <submittedName>
        <fullName evidence="8">DUF726-domain-containing protein</fullName>
    </submittedName>
</protein>
<sequence>MLSKVKAKAQAQFSSQDADKQEDGDSLTTVLETQEERGELTLLIANITESMRQTITDAFDPKQTGHKADQYSSMSAQENFENANLDVGQVDVEAEVKKRQEEEKRAKELSAPAMTELKDSALRYFDDWRDSVLLRIGEVVNARSEAQESKKRAKATSHSRSGSLDQSIPTLDKQDHEVSRVIQELYPPVKTPLTSYPEEKRALVLYSMLLLLLSLEHYAAHSRILLLYLTSSLNLPIDFLTEDEKNISRALLAAVEQMSADDETKKRAEANASSRKWKVGLAAVGGAALLAVTGGLAAPLLAAGVGTVMGGLGLGATAAAGYLGTLAGSTVLVGGLFGAYGGRMTSKMMDKYAREVEDFAFVPIRDFHRPRKIEKEYRRLRVAIGISGWLTDKDEVVKPWRIIAPSIEGFALRWELESLLKLGNSLSTMVRSAAWGVARTQIIKQTVFGALAAGLWPLALVKVSRIIDNPFSVAKARAEKAGEVLADALINKAQGERPVTLIGYSLGARVIYSCLMALAQRKAFGLVESVVLLGAPVPSSSGDWRKIRAVASGRVVNVFSRNDYILGFLYRTSSIQYGIAGLQEVAGVKGVQNVDVSEMVAGHTMYRYVTGSILKKIGFEDVYAEEVVREEQELKEMQRQEEEARKKNENAKKQKNGEAGKENEKDDADEEEVKVMEQEVEQKQKESMMAWMTEKFRLSRDTVGNTWSSVTGSGKRSSMNSGKGGAGAYEGT</sequence>
<reference evidence="8" key="1">
    <citation type="journal article" date="2020" name="Stud. Mycol.">
        <title>101 Dothideomycetes genomes: a test case for predicting lifestyles and emergence of pathogens.</title>
        <authorList>
            <person name="Haridas S."/>
            <person name="Albert R."/>
            <person name="Binder M."/>
            <person name="Bloem J."/>
            <person name="Labutti K."/>
            <person name="Salamov A."/>
            <person name="Andreopoulos B."/>
            <person name="Baker S."/>
            <person name="Barry K."/>
            <person name="Bills G."/>
            <person name="Bluhm B."/>
            <person name="Cannon C."/>
            <person name="Castanera R."/>
            <person name="Culley D."/>
            <person name="Daum C."/>
            <person name="Ezra D."/>
            <person name="Gonzalez J."/>
            <person name="Henrissat B."/>
            <person name="Kuo A."/>
            <person name="Liang C."/>
            <person name="Lipzen A."/>
            <person name="Lutzoni F."/>
            <person name="Magnuson J."/>
            <person name="Mondo S."/>
            <person name="Nolan M."/>
            <person name="Ohm R."/>
            <person name="Pangilinan J."/>
            <person name="Park H.-J."/>
            <person name="Ramirez L."/>
            <person name="Alfaro M."/>
            <person name="Sun H."/>
            <person name="Tritt A."/>
            <person name="Yoshinaga Y."/>
            <person name="Zwiers L.-H."/>
            <person name="Turgeon B."/>
            <person name="Goodwin S."/>
            <person name="Spatafora J."/>
            <person name="Crous P."/>
            <person name="Grigoriev I."/>
        </authorList>
    </citation>
    <scope>NUCLEOTIDE SEQUENCE</scope>
    <source>
        <strain evidence="8">CBS 133067</strain>
    </source>
</reference>
<comment type="similarity">
    <text evidence="2">Belongs to the TMCO4 family.</text>
</comment>
<evidence type="ECO:0000256" key="5">
    <source>
        <dbReference type="ARBA" id="ARBA00023136"/>
    </source>
</evidence>
<dbReference type="Gene3D" id="3.40.50.1820">
    <property type="entry name" value="alpha/beta hydrolase"/>
    <property type="match status" value="1"/>
</dbReference>
<evidence type="ECO:0000256" key="4">
    <source>
        <dbReference type="ARBA" id="ARBA00022989"/>
    </source>
</evidence>
<evidence type="ECO:0000256" key="2">
    <source>
        <dbReference type="ARBA" id="ARBA00009824"/>
    </source>
</evidence>
<comment type="subcellular location">
    <subcellularLocation>
        <location evidence="1">Membrane</location>
        <topology evidence="1">Multi-pass membrane protein</topology>
    </subcellularLocation>
</comment>
<feature type="transmembrane region" description="Helical" evidence="7">
    <location>
        <begin position="279"/>
        <end position="302"/>
    </location>
</feature>
<keyword evidence="4 7" id="KW-1133">Transmembrane helix</keyword>
<feature type="compositionally biased region" description="Basic and acidic residues" evidence="6">
    <location>
        <begin position="639"/>
        <end position="664"/>
    </location>
</feature>
<feature type="region of interest" description="Disordered" evidence="6">
    <location>
        <begin position="145"/>
        <end position="170"/>
    </location>
</feature>
<feature type="compositionally biased region" description="Polar residues" evidence="6">
    <location>
        <begin position="158"/>
        <end position="169"/>
    </location>
</feature>
<keyword evidence="9" id="KW-1185">Reference proteome</keyword>
<evidence type="ECO:0000313" key="9">
    <source>
        <dbReference type="Proteomes" id="UP000799772"/>
    </source>
</evidence>
<feature type="region of interest" description="Disordered" evidence="6">
    <location>
        <begin position="702"/>
        <end position="732"/>
    </location>
</feature>
<organism evidence="8 9">
    <name type="scientific">Rhizodiscina lignyota</name>
    <dbReference type="NCBI Taxonomy" id="1504668"/>
    <lineage>
        <taxon>Eukaryota</taxon>
        <taxon>Fungi</taxon>
        <taxon>Dikarya</taxon>
        <taxon>Ascomycota</taxon>
        <taxon>Pezizomycotina</taxon>
        <taxon>Dothideomycetes</taxon>
        <taxon>Pleosporomycetidae</taxon>
        <taxon>Aulographales</taxon>
        <taxon>Rhizodiscinaceae</taxon>
        <taxon>Rhizodiscina</taxon>
    </lineage>
</organism>
<evidence type="ECO:0000256" key="3">
    <source>
        <dbReference type="ARBA" id="ARBA00022692"/>
    </source>
</evidence>
<dbReference type="InterPro" id="IPR007941">
    <property type="entry name" value="DUF726"/>
</dbReference>
<dbReference type="EMBL" id="ML978129">
    <property type="protein sequence ID" value="KAF2096332.1"/>
    <property type="molecule type" value="Genomic_DNA"/>
</dbReference>
<feature type="compositionally biased region" description="Gly residues" evidence="6">
    <location>
        <begin position="722"/>
        <end position="732"/>
    </location>
</feature>
<dbReference type="OrthoDB" id="277931at2759"/>
<dbReference type="GO" id="GO:0016020">
    <property type="term" value="C:membrane"/>
    <property type="evidence" value="ECO:0007669"/>
    <property type="project" value="UniProtKB-SubCell"/>
</dbReference>
<evidence type="ECO:0000256" key="1">
    <source>
        <dbReference type="ARBA" id="ARBA00004141"/>
    </source>
</evidence>
<proteinExistence type="inferred from homology"/>
<name>A0A9P4ID35_9PEZI</name>
<dbReference type="SUPFAM" id="SSF53474">
    <property type="entry name" value="alpha/beta-Hydrolases"/>
    <property type="match status" value="1"/>
</dbReference>
<feature type="region of interest" description="Disordered" evidence="6">
    <location>
        <begin position="1"/>
        <end position="33"/>
    </location>
</feature>
<gene>
    <name evidence="8" type="ORF">NA57DRAFT_42951</name>
</gene>
<dbReference type="AlphaFoldDB" id="A0A9P4ID35"/>
<dbReference type="PANTHER" id="PTHR17920">
    <property type="entry name" value="TRANSMEMBRANE AND COILED-COIL DOMAIN-CONTAINING PROTEIN 4 TMCO4"/>
    <property type="match status" value="1"/>
</dbReference>